<evidence type="ECO:0000256" key="1">
    <source>
        <dbReference type="ARBA" id="ARBA00012493"/>
    </source>
</evidence>
<dbReference type="GO" id="GO:0015074">
    <property type="term" value="P:DNA integration"/>
    <property type="evidence" value="ECO:0007669"/>
    <property type="project" value="InterPro"/>
</dbReference>
<sequence length="356" mass="39810">MDILRDTGESIDIVSRNHVRPENFTEVVWIQQPLDLNYKCLPLAKVELQSPEFGYIVTKASVLDAQLDSGWYLLSNKTHQLIFEAKRKPNLNAVVTKSQTHKTDPSRSREKEGKVAPEEPAAVATEDPTPLSLPPADKEDGKLVEVSGDELRKAQRDCPTLQACRKGEFRVSSRRGSLLSKSKDHFGSVSLQVVISKVYRDKILALCHEGTSSHLGVRKTKDRLRKYYFWPNCIKEIEGYVRSCDPCQRIGKCKDKVKAPLKLVPIITQVFSKMNIDGVGPLPTSSKRNSYLLTAICMSSKYPDAIQVAYISSVSVTDALLEIFSRMGFPGEIQSDLGRPLLAFGRQNFLIDSGLR</sequence>
<evidence type="ECO:0000313" key="5">
    <source>
        <dbReference type="Proteomes" id="UP000499080"/>
    </source>
</evidence>
<accession>A0A4Y2WQ48</accession>
<keyword evidence="5" id="KW-1185">Reference proteome</keyword>
<evidence type="ECO:0000256" key="2">
    <source>
        <dbReference type="SAM" id="MobiDB-lite"/>
    </source>
</evidence>
<dbReference type="InterPro" id="IPR050951">
    <property type="entry name" value="Retrovirus_Pol_polyprotein"/>
</dbReference>
<dbReference type="GO" id="GO:0003964">
    <property type="term" value="F:RNA-directed DNA polymerase activity"/>
    <property type="evidence" value="ECO:0007669"/>
    <property type="project" value="UniProtKB-EC"/>
</dbReference>
<evidence type="ECO:0000259" key="3">
    <source>
        <dbReference type="PROSITE" id="PS50994"/>
    </source>
</evidence>
<dbReference type="EMBL" id="BGPR01064695">
    <property type="protein sequence ID" value="GBO39625.1"/>
    <property type="molecule type" value="Genomic_DNA"/>
</dbReference>
<organism evidence="4 5">
    <name type="scientific">Araneus ventricosus</name>
    <name type="common">Orbweaver spider</name>
    <name type="synonym">Epeira ventricosa</name>
    <dbReference type="NCBI Taxonomy" id="182803"/>
    <lineage>
        <taxon>Eukaryota</taxon>
        <taxon>Metazoa</taxon>
        <taxon>Ecdysozoa</taxon>
        <taxon>Arthropoda</taxon>
        <taxon>Chelicerata</taxon>
        <taxon>Arachnida</taxon>
        <taxon>Araneae</taxon>
        <taxon>Araneomorphae</taxon>
        <taxon>Entelegynae</taxon>
        <taxon>Araneoidea</taxon>
        <taxon>Araneidae</taxon>
        <taxon>Araneus</taxon>
    </lineage>
</organism>
<dbReference type="PROSITE" id="PS50994">
    <property type="entry name" value="INTEGRASE"/>
    <property type="match status" value="1"/>
</dbReference>
<dbReference type="InterPro" id="IPR036397">
    <property type="entry name" value="RNaseH_sf"/>
</dbReference>
<evidence type="ECO:0000313" key="4">
    <source>
        <dbReference type="EMBL" id="GBO39625.1"/>
    </source>
</evidence>
<feature type="compositionally biased region" description="Low complexity" evidence="2">
    <location>
        <begin position="118"/>
        <end position="130"/>
    </location>
</feature>
<dbReference type="Pfam" id="PF17921">
    <property type="entry name" value="Integrase_H2C2"/>
    <property type="match status" value="1"/>
</dbReference>
<dbReference type="PANTHER" id="PTHR37984:SF15">
    <property type="entry name" value="INTEGRASE CATALYTIC DOMAIN-CONTAINING PROTEIN"/>
    <property type="match status" value="1"/>
</dbReference>
<name>A0A4Y2WQ48_ARAVE</name>
<dbReference type="InterPro" id="IPR012337">
    <property type="entry name" value="RNaseH-like_sf"/>
</dbReference>
<reference evidence="4 5" key="1">
    <citation type="journal article" date="2019" name="Sci. Rep.">
        <title>Orb-weaving spider Araneus ventricosus genome elucidates the spidroin gene catalogue.</title>
        <authorList>
            <person name="Kono N."/>
            <person name="Nakamura H."/>
            <person name="Ohtoshi R."/>
            <person name="Moran D.A.P."/>
            <person name="Shinohara A."/>
            <person name="Yoshida Y."/>
            <person name="Fujiwara M."/>
            <person name="Mori M."/>
            <person name="Tomita M."/>
            <person name="Arakawa K."/>
        </authorList>
    </citation>
    <scope>NUCLEOTIDE SEQUENCE [LARGE SCALE GENOMIC DNA]</scope>
</reference>
<feature type="compositionally biased region" description="Basic and acidic residues" evidence="2">
    <location>
        <begin position="101"/>
        <end position="117"/>
    </location>
</feature>
<dbReference type="SUPFAM" id="SSF53098">
    <property type="entry name" value="Ribonuclease H-like"/>
    <property type="match status" value="1"/>
</dbReference>
<feature type="domain" description="Integrase catalytic" evidence="3">
    <location>
        <begin position="261"/>
        <end position="356"/>
    </location>
</feature>
<dbReference type="PANTHER" id="PTHR37984">
    <property type="entry name" value="PROTEIN CBG26694"/>
    <property type="match status" value="1"/>
</dbReference>
<proteinExistence type="predicted"/>
<dbReference type="InterPro" id="IPR001584">
    <property type="entry name" value="Integrase_cat-core"/>
</dbReference>
<dbReference type="Gene3D" id="3.30.420.10">
    <property type="entry name" value="Ribonuclease H-like superfamily/Ribonuclease H"/>
    <property type="match status" value="1"/>
</dbReference>
<gene>
    <name evidence="4" type="ORF">AVEN_162124_1</name>
</gene>
<dbReference type="AlphaFoldDB" id="A0A4Y2WQ48"/>
<dbReference type="InterPro" id="IPR041588">
    <property type="entry name" value="Integrase_H2C2"/>
</dbReference>
<dbReference type="GO" id="GO:0003676">
    <property type="term" value="F:nucleic acid binding"/>
    <property type="evidence" value="ECO:0007669"/>
    <property type="project" value="InterPro"/>
</dbReference>
<dbReference type="Proteomes" id="UP000499080">
    <property type="component" value="Unassembled WGS sequence"/>
</dbReference>
<comment type="caution">
    <text evidence="4">The sequence shown here is derived from an EMBL/GenBank/DDBJ whole genome shotgun (WGS) entry which is preliminary data.</text>
</comment>
<dbReference type="Gene3D" id="1.10.340.70">
    <property type="match status" value="1"/>
</dbReference>
<protein>
    <recommendedName>
        <fullName evidence="1">RNA-directed DNA polymerase</fullName>
        <ecNumber evidence="1">2.7.7.49</ecNumber>
    </recommendedName>
</protein>
<feature type="region of interest" description="Disordered" evidence="2">
    <location>
        <begin position="93"/>
        <end position="142"/>
    </location>
</feature>
<dbReference type="FunFam" id="1.10.340.70:FF:000001">
    <property type="entry name" value="Retrovirus-related Pol polyprotein from transposon gypsy-like Protein"/>
    <property type="match status" value="1"/>
</dbReference>
<dbReference type="EC" id="2.7.7.49" evidence="1"/>
<dbReference type="OrthoDB" id="6435711at2759"/>